<evidence type="ECO:0000256" key="13">
    <source>
        <dbReference type="ARBA" id="ARBA00023224"/>
    </source>
</evidence>
<feature type="transmembrane region" description="Helical" evidence="16">
    <location>
        <begin position="46"/>
        <end position="65"/>
    </location>
</feature>
<evidence type="ECO:0000256" key="7">
    <source>
        <dbReference type="ARBA" id="ARBA00022989"/>
    </source>
</evidence>
<proteinExistence type="predicted"/>
<dbReference type="OMA" id="TITIYMM"/>
<keyword evidence="9 16" id="KW-0472">Membrane</keyword>
<evidence type="ECO:0000256" key="6">
    <source>
        <dbReference type="ARBA" id="ARBA00022692"/>
    </source>
</evidence>
<evidence type="ECO:0000256" key="5">
    <source>
        <dbReference type="ARBA" id="ARBA00022553"/>
    </source>
</evidence>
<evidence type="ECO:0000313" key="18">
    <source>
        <dbReference type="Ensembl" id="ENSHCOP00000016753.1"/>
    </source>
</evidence>
<feature type="transmembrane region" description="Helical" evidence="16">
    <location>
        <begin position="176"/>
        <end position="197"/>
    </location>
</feature>
<evidence type="ECO:0000259" key="17">
    <source>
        <dbReference type="PROSITE" id="PS50262"/>
    </source>
</evidence>
<organism evidence="18 19">
    <name type="scientific">Hippocampus comes</name>
    <name type="common">Tiger tail seahorse</name>
    <dbReference type="NCBI Taxonomy" id="109280"/>
    <lineage>
        <taxon>Eukaryota</taxon>
        <taxon>Metazoa</taxon>
        <taxon>Chordata</taxon>
        <taxon>Craniata</taxon>
        <taxon>Vertebrata</taxon>
        <taxon>Euteleostomi</taxon>
        <taxon>Actinopterygii</taxon>
        <taxon>Neopterygii</taxon>
        <taxon>Teleostei</taxon>
        <taxon>Neoteleostei</taxon>
        <taxon>Acanthomorphata</taxon>
        <taxon>Syngnathiaria</taxon>
        <taxon>Syngnathiformes</taxon>
        <taxon>Syngnathoidei</taxon>
        <taxon>Syngnathidae</taxon>
        <taxon>Hippocampus</taxon>
    </lineage>
</organism>
<feature type="transmembrane region" description="Helical" evidence="16">
    <location>
        <begin position="13"/>
        <end position="34"/>
    </location>
</feature>
<dbReference type="InterPro" id="IPR000276">
    <property type="entry name" value="GPCR_Rhodpsn"/>
</dbReference>
<evidence type="ECO:0000256" key="3">
    <source>
        <dbReference type="ARBA" id="ARBA00017623"/>
    </source>
</evidence>
<keyword evidence="6 16" id="KW-0812">Transmembrane</keyword>
<keyword evidence="14" id="KW-0968">Cytoplasmic vesicle</keyword>
<feature type="transmembrane region" description="Helical" evidence="16">
    <location>
        <begin position="125"/>
        <end position="145"/>
    </location>
</feature>
<feature type="transmembrane region" description="Helical" evidence="16">
    <location>
        <begin position="218"/>
        <end position="243"/>
    </location>
</feature>
<dbReference type="PANTHER" id="PTHR24232">
    <property type="entry name" value="G-PROTEIN COUPLED RECEPTOR"/>
    <property type="match status" value="1"/>
</dbReference>
<keyword evidence="7 16" id="KW-1133">Transmembrane helix</keyword>
<dbReference type="Proteomes" id="UP000264820">
    <property type="component" value="Unplaced"/>
</dbReference>
<protein>
    <recommendedName>
        <fullName evidence="3">N-arachidonyl glycine receptor</fullName>
    </recommendedName>
    <alternativeName>
        <fullName evidence="15">G-protein coupled receptor 18</fullName>
    </alternativeName>
</protein>
<dbReference type="InterPro" id="IPR017452">
    <property type="entry name" value="GPCR_Rhodpsn_7TM"/>
</dbReference>
<dbReference type="PRINTS" id="PR00237">
    <property type="entry name" value="GPCRRHODOPSN"/>
</dbReference>
<name>A0A3Q2YH00_HIPCM</name>
<dbReference type="GO" id="GO:0030659">
    <property type="term" value="C:cytoplasmic vesicle membrane"/>
    <property type="evidence" value="ECO:0007669"/>
    <property type="project" value="UniProtKB-SubCell"/>
</dbReference>
<feature type="transmembrane region" description="Helical" evidence="16">
    <location>
        <begin position="85"/>
        <end position="104"/>
    </location>
</feature>
<dbReference type="PANTHER" id="PTHR24232:SF1">
    <property type="entry name" value="N-ARACHIDONYL GLYCINE RECEPTOR"/>
    <property type="match status" value="1"/>
</dbReference>
<keyword evidence="11" id="KW-0675">Receptor</keyword>
<dbReference type="GO" id="GO:0007200">
    <property type="term" value="P:phospholipase C-activating G protein-coupled receptor signaling pathway"/>
    <property type="evidence" value="ECO:0007669"/>
    <property type="project" value="TreeGrafter"/>
</dbReference>
<dbReference type="Gene3D" id="1.20.1070.10">
    <property type="entry name" value="Rhodopsin 7-helix transmembrane proteins"/>
    <property type="match status" value="1"/>
</dbReference>
<keyword evidence="19" id="KW-1185">Reference proteome</keyword>
<dbReference type="AlphaFoldDB" id="A0A3Q2YH00"/>
<evidence type="ECO:0000256" key="9">
    <source>
        <dbReference type="ARBA" id="ARBA00023136"/>
    </source>
</evidence>
<evidence type="ECO:0000256" key="12">
    <source>
        <dbReference type="ARBA" id="ARBA00023180"/>
    </source>
</evidence>
<feature type="transmembrane region" description="Helical" evidence="16">
    <location>
        <begin position="255"/>
        <end position="277"/>
    </location>
</feature>
<dbReference type="PROSITE" id="PS50262">
    <property type="entry name" value="G_PROTEIN_RECEP_F1_2"/>
    <property type="match status" value="1"/>
</dbReference>
<accession>A0A3Q2YH00</accession>
<keyword evidence="12" id="KW-0325">Glycoprotein</keyword>
<keyword evidence="8" id="KW-0297">G-protein coupled receptor</keyword>
<evidence type="ECO:0000256" key="10">
    <source>
        <dbReference type="ARBA" id="ARBA00023157"/>
    </source>
</evidence>
<dbReference type="STRING" id="109280.ENSHCOP00000016753"/>
<dbReference type="PRINTS" id="PR01157">
    <property type="entry name" value="P2YPURNOCPTR"/>
</dbReference>
<dbReference type="GeneTree" id="ENSGT01150000286937"/>
<evidence type="ECO:0000256" key="2">
    <source>
        <dbReference type="ARBA" id="ARBA00004651"/>
    </source>
</evidence>
<evidence type="ECO:0000256" key="4">
    <source>
        <dbReference type="ARBA" id="ARBA00022475"/>
    </source>
</evidence>
<dbReference type="GO" id="GO:0005886">
    <property type="term" value="C:plasma membrane"/>
    <property type="evidence" value="ECO:0007669"/>
    <property type="project" value="UniProtKB-SubCell"/>
</dbReference>
<reference evidence="18" key="1">
    <citation type="submission" date="2025-08" db="UniProtKB">
        <authorList>
            <consortium name="Ensembl"/>
        </authorList>
    </citation>
    <scope>IDENTIFICATION</scope>
</reference>
<evidence type="ECO:0000313" key="19">
    <source>
        <dbReference type="Proteomes" id="UP000264820"/>
    </source>
</evidence>
<evidence type="ECO:0000256" key="15">
    <source>
        <dbReference type="ARBA" id="ARBA00033081"/>
    </source>
</evidence>
<keyword evidence="4" id="KW-1003">Cell membrane</keyword>
<dbReference type="SUPFAM" id="SSF81321">
    <property type="entry name" value="Family A G protein-coupled receptor-like"/>
    <property type="match status" value="1"/>
</dbReference>
<evidence type="ECO:0000256" key="16">
    <source>
        <dbReference type="SAM" id="Phobius"/>
    </source>
</evidence>
<evidence type="ECO:0000256" key="11">
    <source>
        <dbReference type="ARBA" id="ARBA00023170"/>
    </source>
</evidence>
<keyword evidence="13" id="KW-0807">Transducer</keyword>
<keyword evidence="5" id="KW-0597">Phosphoprotein</keyword>
<dbReference type="Pfam" id="PF00001">
    <property type="entry name" value="7tm_1"/>
    <property type="match status" value="1"/>
</dbReference>
<keyword evidence="10" id="KW-1015">Disulfide bond</keyword>
<dbReference type="GO" id="GO:0035025">
    <property type="term" value="P:positive regulation of Rho protein signal transduction"/>
    <property type="evidence" value="ECO:0007669"/>
    <property type="project" value="TreeGrafter"/>
</dbReference>
<evidence type="ECO:0000256" key="14">
    <source>
        <dbReference type="ARBA" id="ARBA00023329"/>
    </source>
</evidence>
<feature type="domain" description="G-protein coupled receptors family 1 profile" evidence="17">
    <location>
        <begin position="26"/>
        <end position="274"/>
    </location>
</feature>
<reference evidence="18" key="2">
    <citation type="submission" date="2025-09" db="UniProtKB">
        <authorList>
            <consortium name="Ensembl"/>
        </authorList>
    </citation>
    <scope>IDENTIFICATION</scope>
</reference>
<evidence type="ECO:0000256" key="1">
    <source>
        <dbReference type="ARBA" id="ARBA00004156"/>
    </source>
</evidence>
<dbReference type="Ensembl" id="ENSHCOT00000024961.1">
    <property type="protein sequence ID" value="ENSHCOP00000016753.1"/>
    <property type="gene ID" value="ENSHCOG00000020530.1"/>
</dbReference>
<evidence type="ECO:0000256" key="8">
    <source>
        <dbReference type="ARBA" id="ARBA00023040"/>
    </source>
</evidence>
<dbReference type="GO" id="GO:0004930">
    <property type="term" value="F:G protein-coupled receptor activity"/>
    <property type="evidence" value="ECO:0007669"/>
    <property type="project" value="UniProtKB-KW"/>
</dbReference>
<comment type="subcellular location">
    <subcellularLocation>
        <location evidence="2">Cell membrane</location>
        <topology evidence="2">Multi-pass membrane protein</topology>
    </subcellularLocation>
    <subcellularLocation>
        <location evidence="1">Cytoplasmic vesicle membrane</location>
    </subcellularLocation>
</comment>
<sequence>IDQNVTIHRTFGLVFYSCVFIIGVIVNMTALWVFALTTKRRSSVTIYMINVALVDLTFILMLPFRMVYLQRDFWPFGDLLCRVSATLNVFYPCIALWLFGLISADRYLAIVQPKQSKELRNVPKTVVACLGAWLMTLAATASLLFSADDPDGVANFTTCLKTVDFIYLRHNGPVNFTWIAFFFLLPICIMIGCYVVIVDNLIRGRASKLKPKVKQKSIRIIITLIVQVLVCFVPFHVCLLLHLLGLDKNEAFRKWAVFSTFLMNLSNVLDIILYYSVSKEFQERVFSVILYRNYQRSVRRKSRHTSSMRSISNVTSGMI</sequence>